<evidence type="ECO:0000313" key="2">
    <source>
        <dbReference type="EMBL" id="KAL1552872.1"/>
    </source>
</evidence>
<protein>
    <submittedName>
        <fullName evidence="2">Uncharacterized protein</fullName>
    </submittedName>
</protein>
<evidence type="ECO:0000256" key="1">
    <source>
        <dbReference type="SAM" id="MobiDB-lite"/>
    </source>
</evidence>
<sequence length="107" mass="11652">MASLQVDHASDVITETEVTSKEPPPEAPAAVAAPENAKPLDVEDEEDLEDLTEPTYEEKVGNSDEEDAEYSPFMEKGEEATPPLSYCGGPATFDDFNEDDDNEDDIV</sequence>
<evidence type="ECO:0000313" key="3">
    <source>
        <dbReference type="Proteomes" id="UP001567538"/>
    </source>
</evidence>
<name>A0ABD1H9G0_SALDI</name>
<feature type="compositionally biased region" description="Acidic residues" evidence="1">
    <location>
        <begin position="42"/>
        <end position="52"/>
    </location>
</feature>
<dbReference type="AlphaFoldDB" id="A0ABD1H9G0"/>
<feature type="compositionally biased region" description="Low complexity" evidence="1">
    <location>
        <begin position="28"/>
        <end position="39"/>
    </location>
</feature>
<keyword evidence="3" id="KW-1185">Reference proteome</keyword>
<gene>
    <name evidence="2" type="ORF">AAHA92_13618</name>
</gene>
<organism evidence="2 3">
    <name type="scientific">Salvia divinorum</name>
    <name type="common">Maria pastora</name>
    <name type="synonym">Diviner's sage</name>
    <dbReference type="NCBI Taxonomy" id="28513"/>
    <lineage>
        <taxon>Eukaryota</taxon>
        <taxon>Viridiplantae</taxon>
        <taxon>Streptophyta</taxon>
        <taxon>Embryophyta</taxon>
        <taxon>Tracheophyta</taxon>
        <taxon>Spermatophyta</taxon>
        <taxon>Magnoliopsida</taxon>
        <taxon>eudicotyledons</taxon>
        <taxon>Gunneridae</taxon>
        <taxon>Pentapetalae</taxon>
        <taxon>asterids</taxon>
        <taxon>lamiids</taxon>
        <taxon>Lamiales</taxon>
        <taxon>Lamiaceae</taxon>
        <taxon>Nepetoideae</taxon>
        <taxon>Mentheae</taxon>
        <taxon>Salviinae</taxon>
        <taxon>Salvia</taxon>
        <taxon>Salvia subgen. Calosphace</taxon>
    </lineage>
</organism>
<feature type="region of interest" description="Disordered" evidence="1">
    <location>
        <begin position="1"/>
        <end position="107"/>
    </location>
</feature>
<feature type="compositionally biased region" description="Acidic residues" evidence="1">
    <location>
        <begin position="95"/>
        <end position="107"/>
    </location>
</feature>
<dbReference type="EMBL" id="JBEAFC010000006">
    <property type="protein sequence ID" value="KAL1552872.1"/>
    <property type="molecule type" value="Genomic_DNA"/>
</dbReference>
<accession>A0ABD1H9G0</accession>
<proteinExistence type="predicted"/>
<reference evidence="2 3" key="1">
    <citation type="submission" date="2024-06" db="EMBL/GenBank/DDBJ databases">
        <title>A chromosome level genome sequence of Diviner's sage (Salvia divinorum).</title>
        <authorList>
            <person name="Ford S.A."/>
            <person name="Ro D.-K."/>
            <person name="Ness R.W."/>
            <person name="Phillips M.A."/>
        </authorList>
    </citation>
    <scope>NUCLEOTIDE SEQUENCE [LARGE SCALE GENOMIC DNA]</scope>
    <source>
        <strain evidence="2">SAF-2024a</strain>
        <tissue evidence="2">Leaf</tissue>
    </source>
</reference>
<dbReference type="Proteomes" id="UP001567538">
    <property type="component" value="Unassembled WGS sequence"/>
</dbReference>
<comment type="caution">
    <text evidence="2">The sequence shown here is derived from an EMBL/GenBank/DDBJ whole genome shotgun (WGS) entry which is preliminary data.</text>
</comment>